<name>A0AAV6N8U4_9ROSI</name>
<proteinExistence type="predicted"/>
<protein>
    <submittedName>
        <fullName evidence="1">Uncharacterized protein</fullName>
    </submittedName>
</protein>
<evidence type="ECO:0000313" key="1">
    <source>
        <dbReference type="EMBL" id="KAG6593919.1"/>
    </source>
</evidence>
<reference evidence="1 2" key="1">
    <citation type="journal article" date="2021" name="Hortic Res">
        <title>The domestication of Cucurbita argyrosperma as revealed by the genome of its wild relative.</title>
        <authorList>
            <person name="Barrera-Redondo J."/>
            <person name="Sanchez-de la Vega G."/>
            <person name="Aguirre-Liguori J.A."/>
            <person name="Castellanos-Morales G."/>
            <person name="Gutierrez-Guerrero Y.T."/>
            <person name="Aguirre-Dugua X."/>
            <person name="Aguirre-Planter E."/>
            <person name="Tenaillon M.I."/>
            <person name="Lira-Saade R."/>
            <person name="Eguiarte L.E."/>
        </authorList>
    </citation>
    <scope>NUCLEOTIDE SEQUENCE [LARGE SCALE GENOMIC DNA]</scope>
    <source>
        <strain evidence="1">JBR-2021</strain>
    </source>
</reference>
<feature type="non-terminal residue" evidence="1">
    <location>
        <position position="1"/>
    </location>
</feature>
<sequence length="93" mass="10452">MEEQKPHVRDAQHENKQEIALHSTSRILHDALLSLLVLQRLLFSFACHHEMKDLIALDGTSTSGNFARVDGLGFKVCADACKREPTKALLWAQ</sequence>
<dbReference type="EMBL" id="JAGKQH010000008">
    <property type="protein sequence ID" value="KAG6593919.1"/>
    <property type="molecule type" value="Genomic_DNA"/>
</dbReference>
<keyword evidence="2" id="KW-1185">Reference proteome</keyword>
<dbReference type="AlphaFoldDB" id="A0AAV6N8U4"/>
<accession>A0AAV6N8U4</accession>
<dbReference type="Proteomes" id="UP000685013">
    <property type="component" value="Chromosome 8"/>
</dbReference>
<evidence type="ECO:0000313" key="2">
    <source>
        <dbReference type="Proteomes" id="UP000685013"/>
    </source>
</evidence>
<gene>
    <name evidence="1" type="ORF">SDJN03_13395</name>
</gene>
<comment type="caution">
    <text evidence="1">The sequence shown here is derived from an EMBL/GenBank/DDBJ whole genome shotgun (WGS) entry which is preliminary data.</text>
</comment>
<organism evidence="1 2">
    <name type="scientific">Cucurbita argyrosperma subsp. sororia</name>
    <dbReference type="NCBI Taxonomy" id="37648"/>
    <lineage>
        <taxon>Eukaryota</taxon>
        <taxon>Viridiplantae</taxon>
        <taxon>Streptophyta</taxon>
        <taxon>Embryophyta</taxon>
        <taxon>Tracheophyta</taxon>
        <taxon>Spermatophyta</taxon>
        <taxon>Magnoliopsida</taxon>
        <taxon>eudicotyledons</taxon>
        <taxon>Gunneridae</taxon>
        <taxon>Pentapetalae</taxon>
        <taxon>rosids</taxon>
        <taxon>fabids</taxon>
        <taxon>Cucurbitales</taxon>
        <taxon>Cucurbitaceae</taxon>
        <taxon>Cucurbiteae</taxon>
        <taxon>Cucurbita</taxon>
    </lineage>
</organism>